<protein>
    <submittedName>
        <fullName evidence="2">Uncharacterized protein</fullName>
    </submittedName>
</protein>
<evidence type="ECO:0000313" key="3">
    <source>
        <dbReference type="Proteomes" id="UP001649230"/>
    </source>
</evidence>
<dbReference type="Proteomes" id="UP001649230">
    <property type="component" value="Chromosome"/>
</dbReference>
<gene>
    <name evidence="2" type="ORF">L0M14_12325</name>
</gene>
<dbReference type="RefSeq" id="WP_235122352.1">
    <property type="nucleotide sequence ID" value="NZ_CP090978.1"/>
</dbReference>
<organism evidence="2 3">
    <name type="scientific">Paenibacillus hexagrammi</name>
    <dbReference type="NCBI Taxonomy" id="2908839"/>
    <lineage>
        <taxon>Bacteria</taxon>
        <taxon>Bacillati</taxon>
        <taxon>Bacillota</taxon>
        <taxon>Bacilli</taxon>
        <taxon>Bacillales</taxon>
        <taxon>Paenibacillaceae</taxon>
        <taxon>Paenibacillus</taxon>
    </lineage>
</organism>
<accession>A0ABY3SQG8</accession>
<feature type="compositionally biased region" description="Polar residues" evidence="1">
    <location>
        <begin position="59"/>
        <end position="83"/>
    </location>
</feature>
<dbReference type="EMBL" id="CP090978">
    <property type="protein sequence ID" value="UJF35795.1"/>
    <property type="molecule type" value="Genomic_DNA"/>
</dbReference>
<proteinExistence type="predicted"/>
<evidence type="ECO:0000313" key="2">
    <source>
        <dbReference type="EMBL" id="UJF35795.1"/>
    </source>
</evidence>
<sequence>MLKTLQPNVIDEIMYHFLVVKKPICEDELIWFSRQEHQEPLHAATMRLSIEPNAAETELLSTDSTAEQPLASNGIKKSSGSPTSKRKRPRQAKRRVISSAKRRRNFP</sequence>
<evidence type="ECO:0000256" key="1">
    <source>
        <dbReference type="SAM" id="MobiDB-lite"/>
    </source>
</evidence>
<feature type="compositionally biased region" description="Basic residues" evidence="1">
    <location>
        <begin position="84"/>
        <end position="107"/>
    </location>
</feature>
<keyword evidence="3" id="KW-1185">Reference proteome</keyword>
<name>A0ABY3SQG8_9BACL</name>
<reference evidence="2 3" key="1">
    <citation type="journal article" date="2024" name="Int. J. Syst. Evol. Microbiol.">
        <title>Paenibacillus hexagrammi sp. nov., a novel bacterium isolated from the gut content of Hexagrammos agrammus.</title>
        <authorList>
            <person name="Jung H.K."/>
            <person name="Kim D.G."/>
            <person name="Zin H."/>
            <person name="Park J."/>
            <person name="Jung H."/>
            <person name="Kim Y.O."/>
            <person name="Kong H.J."/>
            <person name="Kim J.W."/>
            <person name="Kim Y.S."/>
        </authorList>
    </citation>
    <scope>NUCLEOTIDE SEQUENCE [LARGE SCALE GENOMIC DNA]</scope>
    <source>
        <strain evidence="2 3">YPD9-1</strain>
    </source>
</reference>
<feature type="region of interest" description="Disordered" evidence="1">
    <location>
        <begin position="54"/>
        <end position="107"/>
    </location>
</feature>